<dbReference type="AlphaFoldDB" id="A0A9P0ZIE6"/>
<dbReference type="EMBL" id="CAMAPE010000038">
    <property type="protein sequence ID" value="CAH9100587.1"/>
    <property type="molecule type" value="Genomic_DNA"/>
</dbReference>
<gene>
    <name evidence="1" type="ORF">CEURO_LOCUS14995</name>
</gene>
<organism evidence="1 2">
    <name type="scientific">Cuscuta europaea</name>
    <name type="common">European dodder</name>
    <dbReference type="NCBI Taxonomy" id="41803"/>
    <lineage>
        <taxon>Eukaryota</taxon>
        <taxon>Viridiplantae</taxon>
        <taxon>Streptophyta</taxon>
        <taxon>Embryophyta</taxon>
        <taxon>Tracheophyta</taxon>
        <taxon>Spermatophyta</taxon>
        <taxon>Magnoliopsida</taxon>
        <taxon>eudicotyledons</taxon>
        <taxon>Gunneridae</taxon>
        <taxon>Pentapetalae</taxon>
        <taxon>asterids</taxon>
        <taxon>lamiids</taxon>
        <taxon>Solanales</taxon>
        <taxon>Convolvulaceae</taxon>
        <taxon>Cuscuteae</taxon>
        <taxon>Cuscuta</taxon>
        <taxon>Cuscuta subgen. Cuscuta</taxon>
    </lineage>
</organism>
<dbReference type="PANTHER" id="PTHR34222:SF28">
    <property type="entry name" value="CCHC-TYPE DOMAIN-CONTAINING PROTEIN"/>
    <property type="match status" value="1"/>
</dbReference>
<name>A0A9P0ZIE6_CUSEU</name>
<sequence>MIVAWIFNTIDPSLRSSISYRDSARDLREDIRQRFSVGNGVKIYQLKCELTDCKQRSGESIMTYFNRLKKLWDDVNDYDALPSCSCNGCRCGITVALLKRRADNQVREFLMGLGLEPYYAAVRSNLLGRDTLPSLNLVYSRLIQEEEVRAATVVKTEATAPMTFAVRGPVSNTAGRGAGGAGRGGRSPLLCTHTSRKMVYSDTKLVSLKVLVTP</sequence>
<dbReference type="Proteomes" id="UP001152484">
    <property type="component" value="Unassembled WGS sequence"/>
</dbReference>
<reference evidence="1" key="1">
    <citation type="submission" date="2022-07" db="EMBL/GenBank/DDBJ databases">
        <authorList>
            <person name="Macas J."/>
            <person name="Novak P."/>
            <person name="Neumann P."/>
        </authorList>
    </citation>
    <scope>NUCLEOTIDE SEQUENCE</scope>
</reference>
<dbReference type="OrthoDB" id="1305378at2759"/>
<evidence type="ECO:0000313" key="2">
    <source>
        <dbReference type="Proteomes" id="UP001152484"/>
    </source>
</evidence>
<evidence type="ECO:0008006" key="3">
    <source>
        <dbReference type="Google" id="ProtNLM"/>
    </source>
</evidence>
<evidence type="ECO:0000313" key="1">
    <source>
        <dbReference type="EMBL" id="CAH9100587.1"/>
    </source>
</evidence>
<protein>
    <recommendedName>
        <fullName evidence="3">Retrotransposon gag domain-containing protein</fullName>
    </recommendedName>
</protein>
<keyword evidence="2" id="KW-1185">Reference proteome</keyword>
<comment type="caution">
    <text evidence="1">The sequence shown here is derived from an EMBL/GenBank/DDBJ whole genome shotgun (WGS) entry which is preliminary data.</text>
</comment>
<proteinExistence type="predicted"/>
<accession>A0A9P0ZIE6</accession>
<dbReference type="PANTHER" id="PTHR34222">
    <property type="entry name" value="GAG_PRE-INTEGRS DOMAIN-CONTAINING PROTEIN"/>
    <property type="match status" value="1"/>
</dbReference>